<dbReference type="InterPro" id="IPR001647">
    <property type="entry name" value="HTH_TetR"/>
</dbReference>
<protein>
    <submittedName>
        <fullName evidence="7">TetR/AcrR family transcriptional regulator</fullName>
    </submittedName>
</protein>
<keyword evidence="2" id="KW-0805">Transcription regulation</keyword>
<dbReference type="InterPro" id="IPR009057">
    <property type="entry name" value="Homeodomain-like_sf"/>
</dbReference>
<gene>
    <name evidence="7" type="ORF">KDK95_28625</name>
</gene>
<dbReference type="Pfam" id="PF00440">
    <property type="entry name" value="TetR_N"/>
    <property type="match status" value="1"/>
</dbReference>
<dbReference type="SUPFAM" id="SSF46689">
    <property type="entry name" value="Homeodomain-like"/>
    <property type="match status" value="1"/>
</dbReference>
<dbReference type="RefSeq" id="WP_212521431.1">
    <property type="nucleotide sequence ID" value="NZ_JAGSOH010000124.1"/>
</dbReference>
<dbReference type="InterPro" id="IPR036271">
    <property type="entry name" value="Tet_transcr_reg_TetR-rel_C_sf"/>
</dbReference>
<organism evidence="7 8">
    <name type="scientific">Actinospica acidithermotolerans</name>
    <dbReference type="NCBI Taxonomy" id="2828514"/>
    <lineage>
        <taxon>Bacteria</taxon>
        <taxon>Bacillati</taxon>
        <taxon>Actinomycetota</taxon>
        <taxon>Actinomycetes</taxon>
        <taxon>Catenulisporales</taxon>
        <taxon>Actinospicaceae</taxon>
        <taxon>Actinospica</taxon>
    </lineage>
</organism>
<sequence>MGNREALLEGAKRCLLEKGYGRTTARDIADAAGVSLAAIGYHYGSKESLLEQAFMAAMEDWFADDEDDRHQEAPAGSLERFQAFFGEVLASFPAQEPLLRLNMEMGLEGMHNPSLAAFMAQAVQQGREGLAEAVGGLDPARDGELAQQVGSFYSVLMTGLVAQYLMDRERFPSASDLTAGLRFIAERARKD</sequence>
<dbReference type="Proteomes" id="UP000676325">
    <property type="component" value="Unassembled WGS sequence"/>
</dbReference>
<proteinExistence type="predicted"/>
<evidence type="ECO:0000259" key="6">
    <source>
        <dbReference type="PROSITE" id="PS50977"/>
    </source>
</evidence>
<dbReference type="InterPro" id="IPR039538">
    <property type="entry name" value="BetI_C"/>
</dbReference>
<evidence type="ECO:0000313" key="7">
    <source>
        <dbReference type="EMBL" id="MBR7830302.1"/>
    </source>
</evidence>
<dbReference type="SUPFAM" id="SSF48498">
    <property type="entry name" value="Tetracyclin repressor-like, C-terminal domain"/>
    <property type="match status" value="1"/>
</dbReference>
<evidence type="ECO:0000313" key="8">
    <source>
        <dbReference type="Proteomes" id="UP000676325"/>
    </source>
</evidence>
<dbReference type="AlphaFoldDB" id="A0A941EGY2"/>
<reference evidence="7" key="1">
    <citation type="submission" date="2021-04" db="EMBL/GenBank/DDBJ databases">
        <title>Genome based classification of Actinospica acidithermotolerans sp. nov., an actinobacterium isolated from an Indonesian hot spring.</title>
        <authorList>
            <person name="Kusuma A.B."/>
            <person name="Putra K.E."/>
            <person name="Nafisah S."/>
            <person name="Loh J."/>
            <person name="Nouioui I."/>
            <person name="Goodfellow M."/>
        </authorList>
    </citation>
    <scope>NUCLEOTIDE SEQUENCE</scope>
    <source>
        <strain evidence="7">MGRD01-02</strain>
    </source>
</reference>
<keyword evidence="1" id="KW-0678">Repressor</keyword>
<evidence type="ECO:0000256" key="4">
    <source>
        <dbReference type="ARBA" id="ARBA00023163"/>
    </source>
</evidence>
<dbReference type="InterPro" id="IPR050109">
    <property type="entry name" value="HTH-type_TetR-like_transc_reg"/>
</dbReference>
<dbReference type="EMBL" id="JAGSOH010000124">
    <property type="protein sequence ID" value="MBR7830302.1"/>
    <property type="molecule type" value="Genomic_DNA"/>
</dbReference>
<accession>A0A941EGY2</accession>
<dbReference type="Pfam" id="PF13977">
    <property type="entry name" value="TetR_C_6"/>
    <property type="match status" value="1"/>
</dbReference>
<feature type="domain" description="HTH tetR-type" evidence="6">
    <location>
        <begin position="1"/>
        <end position="61"/>
    </location>
</feature>
<evidence type="ECO:0000256" key="5">
    <source>
        <dbReference type="PROSITE-ProRule" id="PRU00335"/>
    </source>
</evidence>
<keyword evidence="4" id="KW-0804">Transcription</keyword>
<evidence type="ECO:0000256" key="3">
    <source>
        <dbReference type="ARBA" id="ARBA00023125"/>
    </source>
</evidence>
<dbReference type="PANTHER" id="PTHR30055">
    <property type="entry name" value="HTH-TYPE TRANSCRIPTIONAL REGULATOR RUTR"/>
    <property type="match status" value="1"/>
</dbReference>
<dbReference type="PANTHER" id="PTHR30055:SF219">
    <property type="entry name" value="TRANSCRIPTIONAL REGULATORY PROTEIN"/>
    <property type="match status" value="1"/>
</dbReference>
<feature type="DNA-binding region" description="H-T-H motif" evidence="5">
    <location>
        <begin position="24"/>
        <end position="43"/>
    </location>
</feature>
<comment type="caution">
    <text evidence="7">The sequence shown here is derived from an EMBL/GenBank/DDBJ whole genome shotgun (WGS) entry which is preliminary data.</text>
</comment>
<dbReference type="GO" id="GO:0003700">
    <property type="term" value="F:DNA-binding transcription factor activity"/>
    <property type="evidence" value="ECO:0007669"/>
    <property type="project" value="TreeGrafter"/>
</dbReference>
<dbReference type="GO" id="GO:0000976">
    <property type="term" value="F:transcription cis-regulatory region binding"/>
    <property type="evidence" value="ECO:0007669"/>
    <property type="project" value="TreeGrafter"/>
</dbReference>
<evidence type="ECO:0000256" key="1">
    <source>
        <dbReference type="ARBA" id="ARBA00022491"/>
    </source>
</evidence>
<name>A0A941EGY2_9ACTN</name>
<evidence type="ECO:0000256" key="2">
    <source>
        <dbReference type="ARBA" id="ARBA00023015"/>
    </source>
</evidence>
<dbReference type="PRINTS" id="PR00455">
    <property type="entry name" value="HTHTETR"/>
</dbReference>
<dbReference type="Gene3D" id="1.10.357.10">
    <property type="entry name" value="Tetracycline Repressor, domain 2"/>
    <property type="match status" value="1"/>
</dbReference>
<keyword evidence="3 5" id="KW-0238">DNA-binding</keyword>
<dbReference type="PROSITE" id="PS50977">
    <property type="entry name" value="HTH_TETR_2"/>
    <property type="match status" value="1"/>
</dbReference>
<keyword evidence="8" id="KW-1185">Reference proteome</keyword>